<dbReference type="OrthoDB" id="9798192at2"/>
<dbReference type="InterPro" id="IPR018077">
    <property type="entry name" value="Glyco_hydro_fam25_subgr"/>
</dbReference>
<reference evidence="6 7" key="1">
    <citation type="submission" date="2016-10" db="EMBL/GenBank/DDBJ databases">
        <authorList>
            <person name="de Groot N.N."/>
        </authorList>
    </citation>
    <scope>NUCLEOTIDE SEQUENCE [LARGE SCALE GENOMIC DNA]</scope>
    <source>
        <strain evidence="6 7">DSM 25294</strain>
    </source>
</reference>
<keyword evidence="5" id="KW-0732">Signal</keyword>
<dbReference type="STRING" id="571298.SAMN04488026_100727"/>
<organism evidence="6 7">
    <name type="scientific">Aliiruegeria lutimaris</name>
    <dbReference type="NCBI Taxonomy" id="571298"/>
    <lineage>
        <taxon>Bacteria</taxon>
        <taxon>Pseudomonadati</taxon>
        <taxon>Pseudomonadota</taxon>
        <taxon>Alphaproteobacteria</taxon>
        <taxon>Rhodobacterales</taxon>
        <taxon>Roseobacteraceae</taxon>
        <taxon>Aliiruegeria</taxon>
    </lineage>
</organism>
<dbReference type="RefSeq" id="WP_093150833.1">
    <property type="nucleotide sequence ID" value="NZ_FNEK01000007.1"/>
</dbReference>
<feature type="region of interest" description="Disordered" evidence="4">
    <location>
        <begin position="20"/>
        <end position="50"/>
    </location>
</feature>
<dbReference type="InterPro" id="IPR002053">
    <property type="entry name" value="Glyco_hydro_25"/>
</dbReference>
<gene>
    <name evidence="6" type="ORF">SAMN04488026_100727</name>
</gene>
<dbReference type="Pfam" id="PF01183">
    <property type="entry name" value="Glyco_hydro_25"/>
    <property type="match status" value="1"/>
</dbReference>
<dbReference type="InterPro" id="IPR017853">
    <property type="entry name" value="GH"/>
</dbReference>
<evidence type="ECO:0000256" key="2">
    <source>
        <dbReference type="ARBA" id="ARBA00022801"/>
    </source>
</evidence>
<evidence type="ECO:0000256" key="3">
    <source>
        <dbReference type="ARBA" id="ARBA00023295"/>
    </source>
</evidence>
<feature type="signal peptide" evidence="5">
    <location>
        <begin position="1"/>
        <end position="18"/>
    </location>
</feature>
<dbReference type="PROSITE" id="PS51257">
    <property type="entry name" value="PROKAR_LIPOPROTEIN"/>
    <property type="match status" value="1"/>
</dbReference>
<sequence length="262" mass="29323">MRLKVFVSLLLFLVSACGGGGKDKGEVSRTGSRPVAVTHPDFGDADPHPWSGRTPKSYAVHGLDVSRWQSSIDWATAREAGISFVFIKATEGVEEIDPMFQEHWQNAGRAGIPRAGYHFYYFCAPAEAQAKWFIANVPREAGGLPHVLDMEWNPYSPTCTLRPDGAVVRAEAKTFLDILERHFGQRPILYTSVDFWEDTDIGKLYGTRFWLRSVADHPSKRFPGAQWDFWQYTGTGLVPGVSGKVDINVFHGSQQAWKSYPN</sequence>
<evidence type="ECO:0000313" key="7">
    <source>
        <dbReference type="Proteomes" id="UP000199382"/>
    </source>
</evidence>
<dbReference type="CDD" id="cd06413">
    <property type="entry name" value="GH25_muramidase_1"/>
    <property type="match status" value="1"/>
</dbReference>
<keyword evidence="7" id="KW-1185">Reference proteome</keyword>
<evidence type="ECO:0000256" key="4">
    <source>
        <dbReference type="SAM" id="MobiDB-lite"/>
    </source>
</evidence>
<dbReference type="SUPFAM" id="SSF51445">
    <property type="entry name" value="(Trans)glycosidases"/>
    <property type="match status" value="1"/>
</dbReference>
<keyword evidence="3" id="KW-0326">Glycosidase</keyword>
<protein>
    <submittedName>
        <fullName evidence="6">Lysozyme</fullName>
    </submittedName>
</protein>
<dbReference type="GO" id="GO:0009253">
    <property type="term" value="P:peptidoglycan catabolic process"/>
    <property type="evidence" value="ECO:0007669"/>
    <property type="project" value="InterPro"/>
</dbReference>
<dbReference type="PANTHER" id="PTHR34135">
    <property type="entry name" value="LYSOZYME"/>
    <property type="match status" value="1"/>
</dbReference>
<dbReference type="SMART" id="SM00641">
    <property type="entry name" value="Glyco_25"/>
    <property type="match status" value="1"/>
</dbReference>
<dbReference type="AlphaFoldDB" id="A0A1G8NCE5"/>
<accession>A0A1G8NCE5</accession>
<dbReference type="PROSITE" id="PS51904">
    <property type="entry name" value="GLYCOSYL_HYDROL_F25_2"/>
    <property type="match status" value="1"/>
</dbReference>
<dbReference type="GO" id="GO:0003796">
    <property type="term" value="F:lysozyme activity"/>
    <property type="evidence" value="ECO:0007669"/>
    <property type="project" value="InterPro"/>
</dbReference>
<evidence type="ECO:0000256" key="5">
    <source>
        <dbReference type="SAM" id="SignalP"/>
    </source>
</evidence>
<dbReference type="PANTHER" id="PTHR34135:SF2">
    <property type="entry name" value="LYSOZYME"/>
    <property type="match status" value="1"/>
</dbReference>
<dbReference type="GO" id="GO:0016052">
    <property type="term" value="P:carbohydrate catabolic process"/>
    <property type="evidence" value="ECO:0007669"/>
    <property type="project" value="TreeGrafter"/>
</dbReference>
<proteinExistence type="inferred from homology"/>
<evidence type="ECO:0000256" key="1">
    <source>
        <dbReference type="ARBA" id="ARBA00010646"/>
    </source>
</evidence>
<dbReference type="GO" id="GO:0016998">
    <property type="term" value="P:cell wall macromolecule catabolic process"/>
    <property type="evidence" value="ECO:0007669"/>
    <property type="project" value="InterPro"/>
</dbReference>
<dbReference type="Proteomes" id="UP000199382">
    <property type="component" value="Unassembled WGS sequence"/>
</dbReference>
<keyword evidence="2" id="KW-0378">Hydrolase</keyword>
<evidence type="ECO:0000313" key="6">
    <source>
        <dbReference type="EMBL" id="SDI77823.1"/>
    </source>
</evidence>
<dbReference type="Gene3D" id="3.20.20.80">
    <property type="entry name" value="Glycosidases"/>
    <property type="match status" value="1"/>
</dbReference>
<name>A0A1G8NCE5_9RHOB</name>
<feature type="chain" id="PRO_5011529309" evidence="5">
    <location>
        <begin position="19"/>
        <end position="262"/>
    </location>
</feature>
<dbReference type="EMBL" id="FNEK01000007">
    <property type="protein sequence ID" value="SDI77823.1"/>
    <property type="molecule type" value="Genomic_DNA"/>
</dbReference>
<comment type="similarity">
    <text evidence="1">Belongs to the glycosyl hydrolase 25 family.</text>
</comment>